<proteinExistence type="predicted"/>
<dbReference type="InterPro" id="IPR018691">
    <property type="entry name" value="DUF2188"/>
</dbReference>
<keyword evidence="2" id="KW-1185">Reference proteome</keyword>
<sequence length="66" mass="7223">MVPNGGTWQLRREQTPLSNYTYKSDAVEAGRQIAKANQPSQLIIHKADGTIETEYTYGGDPFPPGG</sequence>
<gene>
    <name evidence="1" type="ORF">AQJ91_41580</name>
</gene>
<comment type="caution">
    <text evidence="1">The sequence shown here is derived from an EMBL/GenBank/DDBJ whole genome shotgun (WGS) entry which is preliminary data.</text>
</comment>
<organism evidence="1 2">
    <name type="scientific">Streptomyces dysideae</name>
    <dbReference type="NCBI Taxonomy" id="909626"/>
    <lineage>
        <taxon>Bacteria</taxon>
        <taxon>Bacillati</taxon>
        <taxon>Actinomycetota</taxon>
        <taxon>Actinomycetes</taxon>
        <taxon>Kitasatosporales</taxon>
        <taxon>Streptomycetaceae</taxon>
        <taxon>Streptomyces</taxon>
    </lineage>
</organism>
<dbReference type="AlphaFoldDB" id="A0A101URF9"/>
<evidence type="ECO:0000313" key="1">
    <source>
        <dbReference type="EMBL" id="KUO15435.1"/>
    </source>
</evidence>
<accession>A0A101URF9</accession>
<evidence type="ECO:0008006" key="3">
    <source>
        <dbReference type="Google" id="ProtNLM"/>
    </source>
</evidence>
<reference evidence="1 2" key="1">
    <citation type="submission" date="2015-10" db="EMBL/GenBank/DDBJ databases">
        <title>Draft genome sequence of Streptomyces sp. RV15, isolated from a marine sponge.</title>
        <authorList>
            <person name="Ruckert C."/>
            <person name="Abdelmohsen U.R."/>
            <person name="Winkler A."/>
            <person name="Hentschel U."/>
            <person name="Kalinowski J."/>
            <person name="Kampfer P."/>
            <person name="Glaeser S."/>
        </authorList>
    </citation>
    <scope>NUCLEOTIDE SEQUENCE [LARGE SCALE GENOMIC DNA]</scope>
    <source>
        <strain evidence="1 2">RV15</strain>
    </source>
</reference>
<name>A0A101URF9_9ACTN</name>
<protein>
    <recommendedName>
        <fullName evidence="3">DUF2188 domain-containing protein</fullName>
    </recommendedName>
</protein>
<dbReference type="Pfam" id="PF09954">
    <property type="entry name" value="DUF2188"/>
    <property type="match status" value="1"/>
</dbReference>
<dbReference type="EMBL" id="LMXB01000112">
    <property type="protein sequence ID" value="KUO15435.1"/>
    <property type="molecule type" value="Genomic_DNA"/>
</dbReference>
<dbReference type="Proteomes" id="UP000053260">
    <property type="component" value="Unassembled WGS sequence"/>
</dbReference>
<evidence type="ECO:0000313" key="2">
    <source>
        <dbReference type="Proteomes" id="UP000053260"/>
    </source>
</evidence>